<sequence>MEDECNITVRYRTVRKHLDSLGYKHALTLDTLPLIEKLLADLIQTTESLKHFKSIAQENIEAHTQLQSAIDPYKCDNVRLVQECNQLHIDLIKEKESHQKQIKDLKKEIYKLEHECNNLQLVSSRNLHRIKELEIESAKKSKKILELQGKCLKPTISNVGLGIFEIKILYFLESEPLPKSGTKSAPLPNLSTVEPKIVDLLSMADHKMNCLSHELTTKEKEILRLKKMLEGGRPYTAVSKDCACKRADNNFAMSSHNVDANELKILQQEKLELEQQLKEALNKQHDAMSQALKLADQNEELEKELRDIDHIALAVEADCNSAVKENNRRVSKLQEKLENVMQRVHILEDELTAERRGVQELRADLEACRLEKLNIEHTLESTLDEKKQITDRINELTIIEKNLNDEIERLAKENEKQRQDIIQLQYNNKLLKNQMSIRETSLDDEGVNSKGTKEKGRKNDYNRGQNRIDLHEIYKEREILQNGSSTGYNSVLKQLDEKEIQINDLQQAFEHLRRERDFYRNEYNNVKDNYSKTIEKDHIDLWSQLRELKRQLNEKENALDDLQRENKKLFREKTNLEIRLQTCKGEHKASCRPCNVCKRVSACNCSPSVMTDSKTKGIIERLEHERDIAQADVERLIEERDALRERLKMSTEAHTSEQRRLRENLTDVETRLKQIEKERQDLLLTQGARKATINGLEDQLQDLREELRRTKQELGNQRTQYFQLRALQDQTDQALGDAQNQLSQSETELNNTLDRNRVMERQQLQFENQVKELQQEISNHKTNMTHLDHEKDQLLMVLDEKTERIAVLEREIMLKDQQVIGSEHQIRELQHKNE</sequence>
<dbReference type="InterPro" id="IPR051877">
    <property type="entry name" value="Centriole_BasalBody_StrucProt"/>
</dbReference>
<dbReference type="PANTHER" id="PTHR20544">
    <property type="entry name" value="CENTROSOMAL PROTEIN CEP135"/>
    <property type="match status" value="1"/>
</dbReference>
<gene>
    <name evidence="7" type="ORF">WH47_07346</name>
</gene>
<dbReference type="STRING" id="597456.A0A0L7R5W0"/>
<feature type="coiled-coil region" evidence="5">
    <location>
        <begin position="256"/>
        <end position="434"/>
    </location>
</feature>
<dbReference type="Proteomes" id="UP000053825">
    <property type="component" value="Unassembled WGS sequence"/>
</dbReference>
<keyword evidence="3" id="KW-0206">Cytoskeleton</keyword>
<dbReference type="CDD" id="cd22292">
    <property type="entry name" value="cc_Cep135_MBD"/>
    <property type="match status" value="1"/>
</dbReference>
<name>A0A0L7R5W0_9HYME</name>
<evidence type="ECO:0000256" key="6">
    <source>
        <dbReference type="SAM" id="MobiDB-lite"/>
    </source>
</evidence>
<evidence type="ECO:0000256" key="1">
    <source>
        <dbReference type="ARBA" id="ARBA00004114"/>
    </source>
</evidence>
<organism evidence="7 8">
    <name type="scientific">Habropoda laboriosa</name>
    <dbReference type="NCBI Taxonomy" id="597456"/>
    <lineage>
        <taxon>Eukaryota</taxon>
        <taxon>Metazoa</taxon>
        <taxon>Ecdysozoa</taxon>
        <taxon>Arthropoda</taxon>
        <taxon>Hexapoda</taxon>
        <taxon>Insecta</taxon>
        <taxon>Pterygota</taxon>
        <taxon>Neoptera</taxon>
        <taxon>Endopterygota</taxon>
        <taxon>Hymenoptera</taxon>
        <taxon>Apocrita</taxon>
        <taxon>Aculeata</taxon>
        <taxon>Apoidea</taxon>
        <taxon>Anthophila</taxon>
        <taxon>Apidae</taxon>
        <taxon>Habropoda</taxon>
    </lineage>
</organism>
<accession>A0A0L7R5W0</accession>
<dbReference type="OrthoDB" id="10254663at2759"/>
<dbReference type="GO" id="GO:0005814">
    <property type="term" value="C:centriole"/>
    <property type="evidence" value="ECO:0007669"/>
    <property type="project" value="UniProtKB-SubCell"/>
</dbReference>
<keyword evidence="8" id="KW-1185">Reference proteome</keyword>
<feature type="compositionally biased region" description="Basic and acidic residues" evidence="6">
    <location>
        <begin position="451"/>
        <end position="462"/>
    </location>
</feature>
<evidence type="ECO:0000313" key="8">
    <source>
        <dbReference type="Proteomes" id="UP000053825"/>
    </source>
</evidence>
<dbReference type="AlphaFoldDB" id="A0A0L7R5W0"/>
<comment type="similarity">
    <text evidence="4">Belongs to the CEP135/TSGA10 family.</text>
</comment>
<comment type="subcellular location">
    <subcellularLocation>
        <location evidence="1">Cytoplasm</location>
        <location evidence="1">Cytoskeleton</location>
        <location evidence="1">Microtubule organizing center</location>
        <location evidence="1">Centrosome</location>
        <location evidence="1">Centriole</location>
    </subcellularLocation>
</comment>
<keyword evidence="5" id="KW-0175">Coiled coil</keyword>
<dbReference type="PANTHER" id="PTHR20544:SF0">
    <property type="entry name" value="NUCLEOPROTEIN TPR_MLP1 DOMAIN-CONTAINING PROTEIN"/>
    <property type="match status" value="1"/>
</dbReference>
<evidence type="ECO:0000256" key="3">
    <source>
        <dbReference type="ARBA" id="ARBA00023212"/>
    </source>
</evidence>
<evidence type="ECO:0000256" key="2">
    <source>
        <dbReference type="ARBA" id="ARBA00022490"/>
    </source>
</evidence>
<feature type="coiled-coil region" evidence="5">
    <location>
        <begin position="488"/>
        <end position="579"/>
    </location>
</feature>
<feature type="region of interest" description="Disordered" evidence="6">
    <location>
        <begin position="441"/>
        <end position="462"/>
    </location>
</feature>
<evidence type="ECO:0000313" key="7">
    <source>
        <dbReference type="EMBL" id="KOC66277.1"/>
    </source>
</evidence>
<feature type="coiled-coil region" evidence="5">
    <location>
        <begin position="619"/>
        <end position="818"/>
    </location>
</feature>
<evidence type="ECO:0000256" key="4">
    <source>
        <dbReference type="ARBA" id="ARBA00038123"/>
    </source>
</evidence>
<reference evidence="7 8" key="1">
    <citation type="submission" date="2015-07" db="EMBL/GenBank/DDBJ databases">
        <title>The genome of Habropoda laboriosa.</title>
        <authorList>
            <person name="Pan H."/>
            <person name="Kapheim K."/>
        </authorList>
    </citation>
    <scope>NUCLEOTIDE SEQUENCE [LARGE SCALE GENOMIC DNA]</scope>
    <source>
        <strain evidence="7">0110345459</strain>
    </source>
</reference>
<protein>
    <submittedName>
        <fullName evidence="7">Centrosomal protein of 135 kDa</fullName>
    </submittedName>
</protein>
<dbReference type="EMBL" id="KQ414648">
    <property type="protein sequence ID" value="KOC66277.1"/>
    <property type="molecule type" value="Genomic_DNA"/>
</dbReference>
<feature type="coiled-coil region" evidence="5">
    <location>
        <begin position="88"/>
        <end position="150"/>
    </location>
</feature>
<keyword evidence="2" id="KW-0963">Cytoplasm</keyword>
<evidence type="ECO:0000256" key="5">
    <source>
        <dbReference type="SAM" id="Coils"/>
    </source>
</evidence>
<proteinExistence type="inferred from homology"/>